<sequence>MKKLPILGIALLFASTSPAFAADTCTAPVAPDLPKNGAILNHEQLGEAFAQVQDFDKENRAYKICLDTVITQPSKVSRDKRCHVSL</sequence>
<name>A0A3B0R4U3_9ZZZZ</name>
<dbReference type="AlphaFoldDB" id="A0A3B0R4U3"/>
<accession>A0A3B0R4U3</accession>
<proteinExistence type="predicted"/>
<organism evidence="1">
    <name type="scientific">hydrothermal vent metagenome</name>
    <dbReference type="NCBI Taxonomy" id="652676"/>
    <lineage>
        <taxon>unclassified sequences</taxon>
        <taxon>metagenomes</taxon>
        <taxon>ecological metagenomes</taxon>
    </lineage>
</organism>
<protein>
    <submittedName>
        <fullName evidence="1">Uncharacterized protein</fullName>
    </submittedName>
</protein>
<dbReference type="EMBL" id="UOEE01000029">
    <property type="protein sequence ID" value="VAV87161.1"/>
    <property type="molecule type" value="Genomic_DNA"/>
</dbReference>
<reference evidence="1" key="1">
    <citation type="submission" date="2018-06" db="EMBL/GenBank/DDBJ databases">
        <authorList>
            <person name="Zhirakovskaya E."/>
        </authorList>
    </citation>
    <scope>NUCLEOTIDE SEQUENCE</scope>
</reference>
<evidence type="ECO:0000313" key="1">
    <source>
        <dbReference type="EMBL" id="VAV87161.1"/>
    </source>
</evidence>
<gene>
    <name evidence="1" type="ORF">MNBD_ALPHA06-965</name>
</gene>